<evidence type="ECO:0000313" key="2">
    <source>
        <dbReference type="EMBL" id="KAK4193970.1"/>
    </source>
</evidence>
<feature type="non-terminal residue" evidence="2">
    <location>
        <position position="1"/>
    </location>
</feature>
<keyword evidence="3" id="KW-1185">Reference proteome</keyword>
<reference evidence="2" key="1">
    <citation type="journal article" date="2023" name="Mol. Phylogenet. Evol.">
        <title>Genome-scale phylogeny and comparative genomics of the fungal order Sordariales.</title>
        <authorList>
            <person name="Hensen N."/>
            <person name="Bonometti L."/>
            <person name="Westerberg I."/>
            <person name="Brannstrom I.O."/>
            <person name="Guillou S."/>
            <person name="Cros-Aarteil S."/>
            <person name="Calhoun S."/>
            <person name="Haridas S."/>
            <person name="Kuo A."/>
            <person name="Mondo S."/>
            <person name="Pangilinan J."/>
            <person name="Riley R."/>
            <person name="LaButti K."/>
            <person name="Andreopoulos B."/>
            <person name="Lipzen A."/>
            <person name="Chen C."/>
            <person name="Yan M."/>
            <person name="Daum C."/>
            <person name="Ng V."/>
            <person name="Clum A."/>
            <person name="Steindorff A."/>
            <person name="Ohm R.A."/>
            <person name="Martin F."/>
            <person name="Silar P."/>
            <person name="Natvig D.O."/>
            <person name="Lalanne C."/>
            <person name="Gautier V."/>
            <person name="Ament-Velasquez S.L."/>
            <person name="Kruys A."/>
            <person name="Hutchinson M.I."/>
            <person name="Powell A.J."/>
            <person name="Barry K."/>
            <person name="Miller A.N."/>
            <person name="Grigoriev I.V."/>
            <person name="Debuchy R."/>
            <person name="Gladieux P."/>
            <person name="Hiltunen Thoren M."/>
            <person name="Johannesson H."/>
        </authorList>
    </citation>
    <scope>NUCLEOTIDE SEQUENCE</scope>
    <source>
        <strain evidence="2">PSN309</strain>
    </source>
</reference>
<sequence>KNASPATQKHPSPRRSPSREYQHLYGSRPTPGSHQKRDRGRHQGPHRPTRQRRPLHGRNRTSPYPVPDVGLRHAYSYVLTELDNILESRPVKHPEQIPDYRMRLGRRDPAKAQEHMNDILTRSITLQLMAQPATSAMMLCQMGLPPVEFGSEI</sequence>
<comment type="caution">
    <text evidence="2">The sequence shown here is derived from an EMBL/GenBank/DDBJ whole genome shotgun (WGS) entry which is preliminary data.</text>
</comment>
<dbReference type="AlphaFoldDB" id="A0AAN6X6V9"/>
<dbReference type="EMBL" id="MU864350">
    <property type="protein sequence ID" value="KAK4193970.1"/>
    <property type="molecule type" value="Genomic_DNA"/>
</dbReference>
<name>A0AAN6X6V9_9PEZI</name>
<dbReference type="Proteomes" id="UP001302126">
    <property type="component" value="Unassembled WGS sequence"/>
</dbReference>
<feature type="region of interest" description="Disordered" evidence="1">
    <location>
        <begin position="1"/>
        <end position="69"/>
    </location>
</feature>
<accession>A0AAN6X6V9</accession>
<evidence type="ECO:0000313" key="3">
    <source>
        <dbReference type="Proteomes" id="UP001302126"/>
    </source>
</evidence>
<evidence type="ECO:0000256" key="1">
    <source>
        <dbReference type="SAM" id="MobiDB-lite"/>
    </source>
</evidence>
<protein>
    <submittedName>
        <fullName evidence="2">Uncharacterized protein</fullName>
    </submittedName>
</protein>
<gene>
    <name evidence="2" type="ORF">QBC35DRAFT_468839</name>
</gene>
<reference evidence="2" key="2">
    <citation type="submission" date="2023-05" db="EMBL/GenBank/DDBJ databases">
        <authorList>
            <consortium name="Lawrence Berkeley National Laboratory"/>
            <person name="Steindorff A."/>
            <person name="Hensen N."/>
            <person name="Bonometti L."/>
            <person name="Westerberg I."/>
            <person name="Brannstrom I.O."/>
            <person name="Guillou S."/>
            <person name="Cros-Aarteil S."/>
            <person name="Calhoun S."/>
            <person name="Haridas S."/>
            <person name="Kuo A."/>
            <person name="Mondo S."/>
            <person name="Pangilinan J."/>
            <person name="Riley R."/>
            <person name="Labutti K."/>
            <person name="Andreopoulos B."/>
            <person name="Lipzen A."/>
            <person name="Chen C."/>
            <person name="Yanf M."/>
            <person name="Daum C."/>
            <person name="Ng V."/>
            <person name="Clum A."/>
            <person name="Ohm R."/>
            <person name="Martin F."/>
            <person name="Silar P."/>
            <person name="Natvig D."/>
            <person name="Lalanne C."/>
            <person name="Gautier V."/>
            <person name="Ament-Velasquez S.L."/>
            <person name="Kruys A."/>
            <person name="Hutchinson M.I."/>
            <person name="Powell A.J."/>
            <person name="Barry K."/>
            <person name="Miller A.N."/>
            <person name="Grigoriev I.V."/>
            <person name="Debuchy R."/>
            <person name="Gladieux P."/>
            <person name="Thoren M.H."/>
            <person name="Johannesson H."/>
        </authorList>
    </citation>
    <scope>NUCLEOTIDE SEQUENCE</scope>
    <source>
        <strain evidence="2">PSN309</strain>
    </source>
</reference>
<feature type="compositionally biased region" description="Polar residues" evidence="1">
    <location>
        <begin position="1"/>
        <end position="10"/>
    </location>
</feature>
<feature type="compositionally biased region" description="Basic residues" evidence="1">
    <location>
        <begin position="34"/>
        <end position="59"/>
    </location>
</feature>
<proteinExistence type="predicted"/>
<organism evidence="2 3">
    <name type="scientific">Podospora australis</name>
    <dbReference type="NCBI Taxonomy" id="1536484"/>
    <lineage>
        <taxon>Eukaryota</taxon>
        <taxon>Fungi</taxon>
        <taxon>Dikarya</taxon>
        <taxon>Ascomycota</taxon>
        <taxon>Pezizomycotina</taxon>
        <taxon>Sordariomycetes</taxon>
        <taxon>Sordariomycetidae</taxon>
        <taxon>Sordariales</taxon>
        <taxon>Podosporaceae</taxon>
        <taxon>Podospora</taxon>
    </lineage>
</organism>